<evidence type="ECO:0000256" key="5">
    <source>
        <dbReference type="ARBA" id="ARBA00022692"/>
    </source>
</evidence>
<dbReference type="InterPro" id="IPR013210">
    <property type="entry name" value="LRR_N_plant-typ"/>
</dbReference>
<comment type="caution">
    <text evidence="13">The sequence shown here is derived from an EMBL/GenBank/DDBJ whole genome shotgun (WGS) entry which is preliminary data.</text>
</comment>
<dbReference type="InterPro" id="IPR003591">
    <property type="entry name" value="Leu-rich_rpt_typical-subtyp"/>
</dbReference>
<keyword evidence="10" id="KW-0675">Receptor</keyword>
<evidence type="ECO:0000256" key="9">
    <source>
        <dbReference type="ARBA" id="ARBA00023136"/>
    </source>
</evidence>
<evidence type="ECO:0000256" key="7">
    <source>
        <dbReference type="ARBA" id="ARBA00022737"/>
    </source>
</evidence>
<evidence type="ECO:0000313" key="14">
    <source>
        <dbReference type="Proteomes" id="UP001396334"/>
    </source>
</evidence>
<dbReference type="Pfam" id="PF00560">
    <property type="entry name" value="LRR_1"/>
    <property type="match status" value="5"/>
</dbReference>
<dbReference type="Pfam" id="PF13855">
    <property type="entry name" value="LRR_8"/>
    <property type="match status" value="3"/>
</dbReference>
<dbReference type="SMART" id="SM00369">
    <property type="entry name" value="LRR_TYP"/>
    <property type="match status" value="12"/>
</dbReference>
<dbReference type="InterPro" id="IPR046956">
    <property type="entry name" value="RLP23-like"/>
</dbReference>
<reference evidence="13 14" key="1">
    <citation type="journal article" date="2024" name="G3 (Bethesda)">
        <title>Genome assembly of Hibiscus sabdariffa L. provides insights into metabolisms of medicinal natural products.</title>
        <authorList>
            <person name="Kim T."/>
        </authorList>
    </citation>
    <scope>NUCLEOTIDE SEQUENCE [LARGE SCALE GENOMIC DNA]</scope>
    <source>
        <strain evidence="13">TK-2024</strain>
        <tissue evidence="13">Old leaves</tissue>
    </source>
</reference>
<name>A0ABR2S146_9ROSI</name>
<dbReference type="EMBL" id="JBBPBN010000018">
    <property type="protein sequence ID" value="KAK9018869.1"/>
    <property type="molecule type" value="Genomic_DNA"/>
</dbReference>
<dbReference type="PANTHER" id="PTHR48061:SF2">
    <property type="entry name" value="RECEPTOR LIKE PROTEIN 30-LIKE"/>
    <property type="match status" value="1"/>
</dbReference>
<keyword evidence="5" id="KW-0812">Transmembrane</keyword>
<evidence type="ECO:0000256" key="2">
    <source>
        <dbReference type="ARBA" id="ARBA00009592"/>
    </source>
</evidence>
<keyword evidence="9" id="KW-0472">Membrane</keyword>
<dbReference type="InterPro" id="IPR001611">
    <property type="entry name" value="Leu-rich_rpt"/>
</dbReference>
<accession>A0ABR2S146</accession>
<keyword evidence="6" id="KW-0732">Signal</keyword>
<evidence type="ECO:0000259" key="12">
    <source>
        <dbReference type="Pfam" id="PF08263"/>
    </source>
</evidence>
<keyword evidence="3" id="KW-1003">Cell membrane</keyword>
<dbReference type="Gene3D" id="3.80.10.10">
    <property type="entry name" value="Ribonuclease Inhibitor"/>
    <property type="match status" value="6"/>
</dbReference>
<keyword evidence="14" id="KW-1185">Reference proteome</keyword>
<comment type="subcellular location">
    <subcellularLocation>
        <location evidence="1">Cell membrane</location>
        <topology evidence="1">Single-pass type I membrane protein</topology>
    </subcellularLocation>
</comment>
<dbReference type="PANTHER" id="PTHR48061">
    <property type="entry name" value="LEUCINE-RICH REPEAT RECEPTOR PROTEIN KINASE EMS1-LIKE-RELATED"/>
    <property type="match status" value="1"/>
</dbReference>
<keyword evidence="7" id="KW-0677">Repeat</keyword>
<proteinExistence type="inferred from homology"/>
<dbReference type="Proteomes" id="UP001396334">
    <property type="component" value="Unassembled WGS sequence"/>
</dbReference>
<organism evidence="13 14">
    <name type="scientific">Hibiscus sabdariffa</name>
    <name type="common">roselle</name>
    <dbReference type="NCBI Taxonomy" id="183260"/>
    <lineage>
        <taxon>Eukaryota</taxon>
        <taxon>Viridiplantae</taxon>
        <taxon>Streptophyta</taxon>
        <taxon>Embryophyta</taxon>
        <taxon>Tracheophyta</taxon>
        <taxon>Spermatophyta</taxon>
        <taxon>Magnoliopsida</taxon>
        <taxon>eudicotyledons</taxon>
        <taxon>Gunneridae</taxon>
        <taxon>Pentapetalae</taxon>
        <taxon>rosids</taxon>
        <taxon>malvids</taxon>
        <taxon>Malvales</taxon>
        <taxon>Malvaceae</taxon>
        <taxon>Malvoideae</taxon>
        <taxon>Hibiscus</taxon>
    </lineage>
</organism>
<dbReference type="PRINTS" id="PR00019">
    <property type="entry name" value="LEURICHRPT"/>
</dbReference>
<keyword evidence="8" id="KW-1133">Transmembrane helix</keyword>
<evidence type="ECO:0000256" key="11">
    <source>
        <dbReference type="ARBA" id="ARBA00023180"/>
    </source>
</evidence>
<feature type="domain" description="Leucine-rich repeat-containing N-terminal plant-type" evidence="12">
    <location>
        <begin position="91"/>
        <end position="115"/>
    </location>
</feature>
<dbReference type="PROSITE" id="PS51450">
    <property type="entry name" value="LRR"/>
    <property type="match status" value="2"/>
</dbReference>
<evidence type="ECO:0000256" key="4">
    <source>
        <dbReference type="ARBA" id="ARBA00022614"/>
    </source>
</evidence>
<comment type="similarity">
    <text evidence="2">Belongs to the RLP family.</text>
</comment>
<evidence type="ECO:0000256" key="8">
    <source>
        <dbReference type="ARBA" id="ARBA00022989"/>
    </source>
</evidence>
<gene>
    <name evidence="13" type="ORF">V6N11_033915</name>
</gene>
<dbReference type="SUPFAM" id="SSF52058">
    <property type="entry name" value="L domain-like"/>
    <property type="match status" value="4"/>
</dbReference>
<evidence type="ECO:0000256" key="6">
    <source>
        <dbReference type="ARBA" id="ARBA00022729"/>
    </source>
</evidence>
<keyword evidence="4" id="KW-0433">Leucine-rich repeat</keyword>
<sequence length="1282" mass="143496">MHQEYSIGKFGWNLAPAINIVSRCIANDAIARKHEESPLHNSTHLSLLLLHFYCAFFFPSQTHLPKQYCLDGQRSSLVQLWHDLYHASSSFTFSSKFELWDLNTDCCSWEGVTCDALGHVIELDLSYKNLSGCFHSIFHLHHLQRLNLAGNNFNSTLLSYGFGKLPNLTHLNLSSSCFHGQIPMEMSYLTRLVSLDLSNQDHCYWGNDDDYDFHTLKLEKPNLETLTRNLRYLEELYLNGVDMSSQGSKWCETISLALSNLRVLSLSNCGLEGPLCSSLSTLTFLSKLVLDYNPISSLPPNFLEISSRLVSLSLVDCSLSGHFPTEILLLPEIQSIDISDNVKLMGQLPEFSSNNALRSLSLSATNFGGKLPESIRNLKFLTDLTLSGCYFFGSIPWSIANLSHLMNLDLLGNSFKGLIPPFHRLGVPNLTNLNLGWNKLSGSIPSSLFTLPSLQTLFLENNQLVGKIDEFPNASSSLMDEISLVNNYLTGSFSKSILQLPRLEWLYIDDNKFSSLKLDSSFHLNNLRGLGLSNVSLLIESDSKNLTFSQLEKLFLRSCNLTEFPEFIKTLDKLTDLDLSNNHIHGLVPHWLWKSSLSWVELSFNPIDFPVQLPLGDANFSFPMLKGLVLGSCNVSAFPEFLRSLENLEILDLSNNSISGAIPSWVWKKGLVSLKLANNHISSLDQLLPDQSSTLPGPICNLSQLAIFDASYNNLSGPIPNCLGNMSALFWLGLQGNHLSGVMPEFSKATLLEFVLVNDNRLEGKLPASLAECTQLQVLDVGNNMMHDTFPFWLEKLPYLAILILRENRFYGQIKHLKHKIGFSTLDVLDIASNQFSGELSIDFLQATQLRSLKIGGNKLEGKLPTSLANCTKLEVLDLGNNMIHDTFPFWLEKLPSLKVLILRGNRFYGTITKSDTECGFPKLRILDIASNNFSGDLSTEFLHSLKAMMQITNGDKAKLEYIGGKNIIVGLYYQDSVTIVNKGIEMFYEKVLTILTCLDLSNNSFHKRIPEEIHILMSLKVLNLSHNSFSGEIPSALDNLRDLESLDLSQNKLSGKIPPQLASLTFLAALNLSNNQLEGSIPQSNQFSTFTNDSFRGNPKLCGPPLSRKCNEVGIPMPTSPGEDEKDSWLDAMSTWKIALVGYGSGLLVGLCIGYTVLDELGNKWVGKFKKYGKRNRGKTRSLTFFFSFKMNLDKAYPRMGSLSDPNGISNTKLGSNVRRMFRKLSVVEKIEFYDHKSRPRCLKLELAAHSFASLKDSLHLHREMQQATICISFYHMESGL</sequence>
<evidence type="ECO:0000313" key="13">
    <source>
        <dbReference type="EMBL" id="KAK9018869.1"/>
    </source>
</evidence>
<evidence type="ECO:0000256" key="1">
    <source>
        <dbReference type="ARBA" id="ARBA00004251"/>
    </source>
</evidence>
<dbReference type="Pfam" id="PF08263">
    <property type="entry name" value="LRRNT_2"/>
    <property type="match status" value="1"/>
</dbReference>
<dbReference type="InterPro" id="IPR032675">
    <property type="entry name" value="LRR_dom_sf"/>
</dbReference>
<evidence type="ECO:0000256" key="3">
    <source>
        <dbReference type="ARBA" id="ARBA00022475"/>
    </source>
</evidence>
<keyword evidence="11" id="KW-0325">Glycoprotein</keyword>
<protein>
    <recommendedName>
        <fullName evidence="12">Leucine-rich repeat-containing N-terminal plant-type domain-containing protein</fullName>
    </recommendedName>
</protein>
<evidence type="ECO:0000256" key="10">
    <source>
        <dbReference type="ARBA" id="ARBA00023170"/>
    </source>
</evidence>